<name>A0AAN9CVN9_9TELE</name>
<proteinExistence type="predicted"/>
<accession>A0AAN9CVN9</accession>
<dbReference type="EMBL" id="JAYKXH010000012">
    <property type="protein sequence ID" value="KAK7150192.1"/>
    <property type="molecule type" value="Genomic_DNA"/>
</dbReference>
<keyword evidence="1" id="KW-0812">Transmembrane</keyword>
<sequence>MSSSLELKEVSIVSCYETRRPCLPLRVNGSWGDLRGTMASPWRSTEATNSEEVNAPLCIELVGYMFGWAFSFISIANCSVDPSELSVDVAVKRPVSPARGPGFLHSLSLSSAFPDDLEVNEYCMKMLHIYGERYVTYANCLVSYARPVKVCQNCYSDFISLKEIYTNISSDQLGPGNVSCHDSLMRSDRLMLLYTLFNKLDEIWISAECTQCLTGDQEALSNETVYFMASLNQSLSCFQQHQSNHSELCKACKASYKRLNELYGRMEKNQTLCIDLEDAMNVTRRLWSINYNCSMPREETVPVIAVSSFMLFLPIIFYLSSFLHSEQKKRKLIHPKRAKSSSSLMNIQDKFS</sequence>
<dbReference type="PANTHER" id="PTHR15644:SF2">
    <property type="entry name" value="OSTEOPETROSIS-ASSOCIATED TRANSMEMBRANE PROTEIN 1"/>
    <property type="match status" value="1"/>
</dbReference>
<dbReference type="PANTHER" id="PTHR15644">
    <property type="entry name" value="OSTEOPETROSIS ASSOCIATED TRANSMEMBRANE PROTEIN 1"/>
    <property type="match status" value="1"/>
</dbReference>
<evidence type="ECO:0000313" key="3">
    <source>
        <dbReference type="Proteomes" id="UP001364617"/>
    </source>
</evidence>
<dbReference type="Proteomes" id="UP001364617">
    <property type="component" value="Unassembled WGS sequence"/>
</dbReference>
<dbReference type="GO" id="GO:0005829">
    <property type="term" value="C:cytosol"/>
    <property type="evidence" value="ECO:0007669"/>
    <property type="project" value="TreeGrafter"/>
</dbReference>
<evidence type="ECO:0000313" key="2">
    <source>
        <dbReference type="EMBL" id="KAK7150192.1"/>
    </source>
</evidence>
<evidence type="ECO:0008006" key="4">
    <source>
        <dbReference type="Google" id="ProtNLM"/>
    </source>
</evidence>
<organism evidence="2 3">
    <name type="scientific">Phoxinus phoxinus</name>
    <name type="common">Eurasian minnow</name>
    <dbReference type="NCBI Taxonomy" id="58324"/>
    <lineage>
        <taxon>Eukaryota</taxon>
        <taxon>Metazoa</taxon>
        <taxon>Chordata</taxon>
        <taxon>Craniata</taxon>
        <taxon>Vertebrata</taxon>
        <taxon>Euteleostomi</taxon>
        <taxon>Actinopterygii</taxon>
        <taxon>Neopterygii</taxon>
        <taxon>Teleostei</taxon>
        <taxon>Ostariophysi</taxon>
        <taxon>Cypriniformes</taxon>
        <taxon>Leuciscidae</taxon>
        <taxon>Phoxininae</taxon>
        <taxon>Phoxinus</taxon>
    </lineage>
</organism>
<gene>
    <name evidence="2" type="ORF">R3I93_011450</name>
</gene>
<keyword evidence="1" id="KW-0472">Membrane</keyword>
<comment type="caution">
    <text evidence="2">The sequence shown here is derived from an EMBL/GenBank/DDBJ whole genome shotgun (WGS) entry which is preliminary data.</text>
</comment>
<evidence type="ECO:0000256" key="1">
    <source>
        <dbReference type="SAM" id="Phobius"/>
    </source>
</evidence>
<keyword evidence="3" id="KW-1185">Reference proteome</keyword>
<dbReference type="InterPro" id="IPR019172">
    <property type="entry name" value="Osteopetrosis-assoc_TM_1"/>
</dbReference>
<feature type="transmembrane region" description="Helical" evidence="1">
    <location>
        <begin position="301"/>
        <end position="323"/>
    </location>
</feature>
<dbReference type="Pfam" id="PF09777">
    <property type="entry name" value="OSTMP1"/>
    <property type="match status" value="1"/>
</dbReference>
<protein>
    <recommendedName>
        <fullName evidence="4">Osteopetrosis associated transmembrane protein 1</fullName>
    </recommendedName>
</protein>
<keyword evidence="1" id="KW-1133">Transmembrane helix</keyword>
<dbReference type="AlphaFoldDB" id="A0AAN9CVN9"/>
<reference evidence="2 3" key="1">
    <citation type="submission" date="2024-02" db="EMBL/GenBank/DDBJ databases">
        <title>Chromosome-level genome assembly of the Eurasian Minnow (Phoxinus phoxinus).</title>
        <authorList>
            <person name="Oriowo T.O."/>
            <person name="Martin S."/>
            <person name="Stange M."/>
            <person name="Chrysostomakis Y."/>
            <person name="Brown T."/>
            <person name="Winkler S."/>
            <person name="Kukowka S."/>
            <person name="Myers E.W."/>
            <person name="Bohne A."/>
        </authorList>
    </citation>
    <scope>NUCLEOTIDE SEQUENCE [LARGE SCALE GENOMIC DNA]</scope>
    <source>
        <strain evidence="2">ZFMK-TIS-60720</strain>
        <tissue evidence="2">Whole Organism</tissue>
    </source>
</reference>